<sequence>MAIEPTGRRVARSVTGFDPLAQNSGGSSLEMLTRQPSALDRLVADAGALGKFREDQPNALPSGTGSFTVPVTQTIAHVETRLGQPNERVLGATQASTPREIVPAARSSEVTHLGLHTADDRTHGVTPRPDVRTDTDNRAAAFMRGNRSASEA</sequence>
<gene>
    <name evidence="2" type="ORF">HZF05_08725</name>
</gene>
<dbReference type="EMBL" id="JACEIB010000006">
    <property type="protein sequence ID" value="MBA2934183.1"/>
    <property type="molecule type" value="Genomic_DNA"/>
</dbReference>
<accession>A0A838L3W1</accession>
<organism evidence="2 3">
    <name type="scientific">Sphingomonas chungangi</name>
    <dbReference type="NCBI Taxonomy" id="2683589"/>
    <lineage>
        <taxon>Bacteria</taxon>
        <taxon>Pseudomonadati</taxon>
        <taxon>Pseudomonadota</taxon>
        <taxon>Alphaproteobacteria</taxon>
        <taxon>Sphingomonadales</taxon>
        <taxon>Sphingomonadaceae</taxon>
        <taxon>Sphingomonas</taxon>
    </lineage>
</organism>
<dbReference type="RefSeq" id="WP_160365695.1">
    <property type="nucleotide sequence ID" value="NZ_JACEIB010000006.1"/>
</dbReference>
<feature type="region of interest" description="Disordered" evidence="1">
    <location>
        <begin position="1"/>
        <end position="29"/>
    </location>
</feature>
<dbReference type="Proteomes" id="UP000570166">
    <property type="component" value="Unassembled WGS sequence"/>
</dbReference>
<comment type="caution">
    <text evidence="2">The sequence shown here is derived from an EMBL/GenBank/DDBJ whole genome shotgun (WGS) entry which is preliminary data.</text>
</comment>
<feature type="region of interest" description="Disordered" evidence="1">
    <location>
        <begin position="117"/>
        <end position="137"/>
    </location>
</feature>
<evidence type="ECO:0000313" key="2">
    <source>
        <dbReference type="EMBL" id="MBA2934183.1"/>
    </source>
</evidence>
<keyword evidence="3" id="KW-1185">Reference proteome</keyword>
<evidence type="ECO:0000256" key="1">
    <source>
        <dbReference type="SAM" id="MobiDB-lite"/>
    </source>
</evidence>
<name>A0A838L3W1_9SPHN</name>
<proteinExistence type="predicted"/>
<evidence type="ECO:0000313" key="3">
    <source>
        <dbReference type="Proteomes" id="UP000570166"/>
    </source>
</evidence>
<dbReference type="AlphaFoldDB" id="A0A838L3W1"/>
<protein>
    <submittedName>
        <fullName evidence="2">Uncharacterized protein</fullName>
    </submittedName>
</protein>
<reference evidence="2 3" key="1">
    <citation type="submission" date="2020-07" db="EMBL/GenBank/DDBJ databases">
        <authorList>
            <person name="Sun Q."/>
        </authorList>
    </citation>
    <scope>NUCLEOTIDE SEQUENCE [LARGE SCALE GENOMIC DNA]</scope>
    <source>
        <strain evidence="2 3">CGMCC 1.13654</strain>
    </source>
</reference>